<reference evidence="1 2" key="1">
    <citation type="submission" date="2022-12" db="EMBL/GenBank/DDBJ databases">
        <title>Genome Sequence of Deinococcus aquaticus Type Strain PB314.</title>
        <authorList>
            <person name="Albert C."/>
            <person name="Hill J."/>
            <person name="Boren L."/>
            <person name="Scholz-Ng S."/>
            <person name="Fatema N."/>
            <person name="Grosso R."/>
            <person name="Soboslay E."/>
            <person name="Tuohy J."/>
        </authorList>
    </citation>
    <scope>NUCLEOTIDE SEQUENCE [LARGE SCALE GENOMIC DNA]</scope>
    <source>
        <strain evidence="1 2">PB-314</strain>
    </source>
</reference>
<name>A0ABY7UY77_9DEIO</name>
<sequence length="45" mass="5203">MRRTVRGDEVRVTFGDRFTGPPLPWPVRVIVRAALRVRAFLRGKP</sequence>
<dbReference type="Proteomes" id="UP001217044">
    <property type="component" value="Chromosome"/>
</dbReference>
<keyword evidence="2" id="KW-1185">Reference proteome</keyword>
<gene>
    <name evidence="1" type="ORF">M8445_10960</name>
</gene>
<dbReference type="EMBL" id="CP115165">
    <property type="protein sequence ID" value="WDA57869.1"/>
    <property type="molecule type" value="Genomic_DNA"/>
</dbReference>
<accession>A0ABY7UY77</accession>
<organism evidence="1 2">
    <name type="scientific">Deinococcus aquaticus</name>
    <dbReference type="NCBI Taxonomy" id="328692"/>
    <lineage>
        <taxon>Bacteria</taxon>
        <taxon>Thermotogati</taxon>
        <taxon>Deinococcota</taxon>
        <taxon>Deinococci</taxon>
        <taxon>Deinococcales</taxon>
        <taxon>Deinococcaceae</taxon>
        <taxon>Deinococcus</taxon>
    </lineage>
</organism>
<evidence type="ECO:0000313" key="2">
    <source>
        <dbReference type="Proteomes" id="UP001217044"/>
    </source>
</evidence>
<protein>
    <submittedName>
        <fullName evidence="1">Uncharacterized protein</fullName>
    </submittedName>
</protein>
<evidence type="ECO:0000313" key="1">
    <source>
        <dbReference type="EMBL" id="WDA57869.1"/>
    </source>
</evidence>
<dbReference type="RefSeq" id="WP_273987794.1">
    <property type="nucleotide sequence ID" value="NZ_BAABQT010000023.1"/>
</dbReference>
<proteinExistence type="predicted"/>